<comment type="caution">
    <text evidence="2">The sequence shown here is derived from an EMBL/GenBank/DDBJ whole genome shotgun (WGS) entry which is preliminary data.</text>
</comment>
<dbReference type="EMBL" id="JAHUTJ010041357">
    <property type="protein sequence ID" value="MED6280054.1"/>
    <property type="molecule type" value="Genomic_DNA"/>
</dbReference>
<organism evidence="2 3">
    <name type="scientific">Characodon lateralis</name>
    <dbReference type="NCBI Taxonomy" id="208331"/>
    <lineage>
        <taxon>Eukaryota</taxon>
        <taxon>Metazoa</taxon>
        <taxon>Chordata</taxon>
        <taxon>Craniata</taxon>
        <taxon>Vertebrata</taxon>
        <taxon>Euteleostomi</taxon>
        <taxon>Actinopterygii</taxon>
        <taxon>Neopterygii</taxon>
        <taxon>Teleostei</taxon>
        <taxon>Neoteleostei</taxon>
        <taxon>Acanthomorphata</taxon>
        <taxon>Ovalentaria</taxon>
        <taxon>Atherinomorphae</taxon>
        <taxon>Cyprinodontiformes</taxon>
        <taxon>Goodeidae</taxon>
        <taxon>Characodon</taxon>
    </lineage>
</organism>
<evidence type="ECO:0000313" key="3">
    <source>
        <dbReference type="Proteomes" id="UP001352852"/>
    </source>
</evidence>
<feature type="transmembrane region" description="Helical" evidence="1">
    <location>
        <begin position="26"/>
        <end position="44"/>
    </location>
</feature>
<keyword evidence="1" id="KW-0812">Transmembrane</keyword>
<protein>
    <recommendedName>
        <fullName evidence="4">ATP synthase F0 subunit 8</fullName>
    </recommendedName>
</protein>
<keyword evidence="3" id="KW-1185">Reference proteome</keyword>
<accession>A0ABU7DYC9</accession>
<evidence type="ECO:0000256" key="1">
    <source>
        <dbReference type="SAM" id="Phobius"/>
    </source>
</evidence>
<keyword evidence="1" id="KW-1133">Transmembrane helix</keyword>
<proteinExistence type="predicted"/>
<dbReference type="Proteomes" id="UP001352852">
    <property type="component" value="Unassembled WGS sequence"/>
</dbReference>
<evidence type="ECO:0000313" key="2">
    <source>
        <dbReference type="EMBL" id="MED6280054.1"/>
    </source>
</evidence>
<gene>
    <name evidence="2" type="ORF">CHARACLAT_006942</name>
</gene>
<name>A0ABU7DYC9_9TELE</name>
<evidence type="ECO:0008006" key="4">
    <source>
        <dbReference type="Google" id="ProtNLM"/>
    </source>
</evidence>
<keyword evidence="1" id="KW-0472">Membrane</keyword>
<reference evidence="2 3" key="1">
    <citation type="submission" date="2021-06" db="EMBL/GenBank/DDBJ databases">
        <authorList>
            <person name="Palmer J.M."/>
        </authorList>
    </citation>
    <scope>NUCLEOTIDE SEQUENCE [LARGE SCALE GENOMIC DNA]</scope>
    <source>
        <strain evidence="2 3">CL_MEX2019</strain>
        <tissue evidence="2">Muscle</tissue>
    </source>
</reference>
<sequence length="101" mass="11610">MPECLPSVKPEPSDHSSLNFNFSSRSFWTITITYVWWIFVWISFPSTKLAASCYPQSPEPRQKRTLSTLQHMYLNICRSSKPYGFSPLRTPGSRLPLPLAT</sequence>